<name>A0A8S4NQF7_OWEFU</name>
<dbReference type="Proteomes" id="UP000749559">
    <property type="component" value="Unassembled WGS sequence"/>
</dbReference>
<organism evidence="1 2">
    <name type="scientific">Owenia fusiformis</name>
    <name type="common">Polychaete worm</name>
    <dbReference type="NCBI Taxonomy" id="6347"/>
    <lineage>
        <taxon>Eukaryota</taxon>
        <taxon>Metazoa</taxon>
        <taxon>Spiralia</taxon>
        <taxon>Lophotrochozoa</taxon>
        <taxon>Annelida</taxon>
        <taxon>Polychaeta</taxon>
        <taxon>Sedentaria</taxon>
        <taxon>Canalipalpata</taxon>
        <taxon>Sabellida</taxon>
        <taxon>Oweniida</taxon>
        <taxon>Oweniidae</taxon>
        <taxon>Owenia</taxon>
    </lineage>
</organism>
<dbReference type="EMBL" id="CAIIXF020000005">
    <property type="protein sequence ID" value="CAH1783985.1"/>
    <property type="molecule type" value="Genomic_DNA"/>
</dbReference>
<feature type="non-terminal residue" evidence="1">
    <location>
        <position position="1"/>
    </location>
</feature>
<protein>
    <submittedName>
        <fullName evidence="1">Uncharacterized protein</fullName>
    </submittedName>
</protein>
<gene>
    <name evidence="1" type="ORF">OFUS_LOCUS10252</name>
</gene>
<proteinExistence type="predicted"/>
<evidence type="ECO:0000313" key="1">
    <source>
        <dbReference type="EMBL" id="CAH1783985.1"/>
    </source>
</evidence>
<evidence type="ECO:0000313" key="2">
    <source>
        <dbReference type="Proteomes" id="UP000749559"/>
    </source>
</evidence>
<reference evidence="1" key="1">
    <citation type="submission" date="2022-03" db="EMBL/GenBank/DDBJ databases">
        <authorList>
            <person name="Martin C."/>
        </authorList>
    </citation>
    <scope>NUCLEOTIDE SEQUENCE</scope>
</reference>
<accession>A0A8S4NQF7</accession>
<sequence>VMLHIKTEQLDKSQKIHLSLHVLHGPKWHFVSFLTSHYRLHTTFPQVTVTSSDRRQIGLYNGVYTLYQACFISKLNNLTKVRKFSRRYRFHMDRNVILSHF</sequence>
<keyword evidence="2" id="KW-1185">Reference proteome</keyword>
<comment type="caution">
    <text evidence="1">The sequence shown here is derived from an EMBL/GenBank/DDBJ whole genome shotgun (WGS) entry which is preliminary data.</text>
</comment>
<dbReference type="AlphaFoldDB" id="A0A8S4NQF7"/>